<comment type="caution">
    <text evidence="2">The sequence shown here is derived from an EMBL/GenBank/DDBJ whole genome shotgun (WGS) entry which is preliminary data.</text>
</comment>
<keyword evidence="3" id="KW-1185">Reference proteome</keyword>
<evidence type="ECO:0000313" key="2">
    <source>
        <dbReference type="EMBL" id="KAK3271012.1"/>
    </source>
</evidence>
<feature type="compositionally biased region" description="Polar residues" evidence="1">
    <location>
        <begin position="71"/>
        <end position="86"/>
    </location>
</feature>
<feature type="region of interest" description="Disordered" evidence="1">
    <location>
        <begin position="68"/>
        <end position="141"/>
    </location>
</feature>
<evidence type="ECO:0000313" key="3">
    <source>
        <dbReference type="Proteomes" id="UP001190700"/>
    </source>
</evidence>
<accession>A0AAE0G3P1</accession>
<sequence>MGLKGNCCSSVVVVFLGAVIFAYPGVMSLILSSIESKNTLAPPLYDVSSLRAIPYRATFADAARYTHAPSHFQTQSPRTAMPNRSPTDAPVTVVPTAQPSASNSLTSSPFTETPTTLAPTTASPATSHPTTVSPTASPSTTPPVVRVDFDSVTEPVDIILNHSATTVVLYSARNDTAHTLVELQSEWAYGNCVYMQSSGNLTEPRANAYDIALTAPADGTAYRYIMDTLHGECTSGAGQCAACRRLRVAWPTHVTSVTQMHPVCSRSDVPETVVFNASLNADGVWRAYWFPSLCVNMTMWRVNGTHIDRSAACGVGQGSLLHSEAHMVTHDTAARSTDSADVPHTLCYECANGSTCALDAILVNKL</sequence>
<dbReference type="Proteomes" id="UP001190700">
    <property type="component" value="Unassembled WGS sequence"/>
</dbReference>
<reference evidence="2 3" key="1">
    <citation type="journal article" date="2015" name="Genome Biol. Evol.">
        <title>Comparative Genomics of a Bacterivorous Green Alga Reveals Evolutionary Causalities and Consequences of Phago-Mixotrophic Mode of Nutrition.</title>
        <authorList>
            <person name="Burns J.A."/>
            <person name="Paasch A."/>
            <person name="Narechania A."/>
            <person name="Kim E."/>
        </authorList>
    </citation>
    <scope>NUCLEOTIDE SEQUENCE [LARGE SCALE GENOMIC DNA]</scope>
    <source>
        <strain evidence="2 3">PLY_AMNH</strain>
    </source>
</reference>
<dbReference type="AlphaFoldDB" id="A0AAE0G3P1"/>
<name>A0AAE0G3P1_9CHLO</name>
<proteinExistence type="predicted"/>
<organism evidence="2 3">
    <name type="scientific">Cymbomonas tetramitiformis</name>
    <dbReference type="NCBI Taxonomy" id="36881"/>
    <lineage>
        <taxon>Eukaryota</taxon>
        <taxon>Viridiplantae</taxon>
        <taxon>Chlorophyta</taxon>
        <taxon>Pyramimonadophyceae</taxon>
        <taxon>Pyramimonadales</taxon>
        <taxon>Pyramimonadaceae</taxon>
        <taxon>Cymbomonas</taxon>
    </lineage>
</organism>
<gene>
    <name evidence="2" type="ORF">CYMTET_20618</name>
</gene>
<evidence type="ECO:0000256" key="1">
    <source>
        <dbReference type="SAM" id="MobiDB-lite"/>
    </source>
</evidence>
<feature type="compositionally biased region" description="Polar residues" evidence="1">
    <location>
        <begin position="95"/>
        <end position="108"/>
    </location>
</feature>
<dbReference type="EMBL" id="LGRX02010067">
    <property type="protein sequence ID" value="KAK3271012.1"/>
    <property type="molecule type" value="Genomic_DNA"/>
</dbReference>
<feature type="compositionally biased region" description="Low complexity" evidence="1">
    <location>
        <begin position="109"/>
        <end position="141"/>
    </location>
</feature>
<protein>
    <submittedName>
        <fullName evidence="2">Uncharacterized protein</fullName>
    </submittedName>
</protein>